<protein>
    <submittedName>
        <fullName evidence="2">Uncharacterized protein</fullName>
    </submittedName>
</protein>
<dbReference type="Proteomes" id="UP001163798">
    <property type="component" value="Unassembled WGS sequence"/>
</dbReference>
<feature type="transmembrane region" description="Helical" evidence="1">
    <location>
        <begin position="6"/>
        <end position="25"/>
    </location>
</feature>
<comment type="caution">
    <text evidence="2">The sequence shown here is derived from an EMBL/GenBank/DDBJ whole genome shotgun (WGS) entry which is preliminary data.</text>
</comment>
<sequence>MVLYLVLYILYSHVATSFIMFIITFSHKAQSPMLRSTQLPKLINIASLAPICTVIEPSLADLCTCTVSGIDSTRCGNPWVV</sequence>
<evidence type="ECO:0000256" key="1">
    <source>
        <dbReference type="SAM" id="Phobius"/>
    </source>
</evidence>
<name>A0AA38NLD9_9AGAR</name>
<proteinExistence type="predicted"/>
<keyword evidence="1" id="KW-0812">Transmembrane</keyword>
<evidence type="ECO:0000313" key="3">
    <source>
        <dbReference type="Proteomes" id="UP001163798"/>
    </source>
</evidence>
<dbReference type="AlphaFoldDB" id="A0AA38NLD9"/>
<accession>A0AA38NLD9</accession>
<reference evidence="2" key="1">
    <citation type="submission" date="2022-08" db="EMBL/GenBank/DDBJ databases">
        <authorList>
            <consortium name="DOE Joint Genome Institute"/>
            <person name="Min B."/>
            <person name="Riley R."/>
            <person name="Sierra-Patev S."/>
            <person name="Naranjo-Ortiz M."/>
            <person name="Looney B."/>
            <person name="Konkel Z."/>
            <person name="Slot J.C."/>
            <person name="Sakamoto Y."/>
            <person name="Steenwyk J.L."/>
            <person name="Rokas A."/>
            <person name="Carro J."/>
            <person name="Camarero S."/>
            <person name="Ferreira P."/>
            <person name="Molpeceres G."/>
            <person name="Ruiz-Duenas F.J."/>
            <person name="Serrano A."/>
            <person name="Henrissat B."/>
            <person name="Drula E."/>
            <person name="Hughes K.W."/>
            <person name="Mata J.L."/>
            <person name="Ishikawa N.K."/>
            <person name="Vargas-Isla R."/>
            <person name="Ushijima S."/>
            <person name="Smith C.A."/>
            <person name="Ahrendt S."/>
            <person name="Andreopoulos W."/>
            <person name="He G."/>
            <person name="Labutti K."/>
            <person name="Lipzen A."/>
            <person name="Ng V."/>
            <person name="Sandor L."/>
            <person name="Barry K."/>
            <person name="Martinez A.T."/>
            <person name="Xiao Y."/>
            <person name="Gibbons J.G."/>
            <person name="Terashima K."/>
            <person name="Hibbett D.S."/>
            <person name="Grigoriev I.V."/>
        </authorList>
    </citation>
    <scope>NUCLEOTIDE SEQUENCE</scope>
    <source>
        <strain evidence="2">TFB10291</strain>
    </source>
</reference>
<gene>
    <name evidence="2" type="ORF">GGU10DRAFT_359022</name>
</gene>
<keyword evidence="1" id="KW-1133">Transmembrane helix</keyword>
<keyword evidence="3" id="KW-1185">Reference proteome</keyword>
<evidence type="ECO:0000313" key="2">
    <source>
        <dbReference type="EMBL" id="KAJ3784069.1"/>
    </source>
</evidence>
<dbReference type="EMBL" id="MU793391">
    <property type="protein sequence ID" value="KAJ3784069.1"/>
    <property type="molecule type" value="Genomic_DNA"/>
</dbReference>
<keyword evidence="1" id="KW-0472">Membrane</keyword>
<organism evidence="2 3">
    <name type="scientific">Lentinula aff. detonsa</name>
    <dbReference type="NCBI Taxonomy" id="2804958"/>
    <lineage>
        <taxon>Eukaryota</taxon>
        <taxon>Fungi</taxon>
        <taxon>Dikarya</taxon>
        <taxon>Basidiomycota</taxon>
        <taxon>Agaricomycotina</taxon>
        <taxon>Agaricomycetes</taxon>
        <taxon>Agaricomycetidae</taxon>
        <taxon>Agaricales</taxon>
        <taxon>Marasmiineae</taxon>
        <taxon>Omphalotaceae</taxon>
        <taxon>Lentinula</taxon>
    </lineage>
</organism>